<comment type="caution">
    <text evidence="3">The sequence shown here is derived from an EMBL/GenBank/DDBJ whole genome shotgun (WGS) entry which is preliminary data.</text>
</comment>
<evidence type="ECO:0000256" key="1">
    <source>
        <dbReference type="SAM" id="MobiDB-lite"/>
    </source>
</evidence>
<accession>A0AAD6ZHN7</accession>
<feature type="transmembrane region" description="Helical" evidence="2">
    <location>
        <begin position="84"/>
        <end position="106"/>
    </location>
</feature>
<name>A0AAD6ZHN7_9AGAR</name>
<keyword evidence="2" id="KW-1133">Transmembrane helix</keyword>
<protein>
    <submittedName>
        <fullName evidence="3">Uncharacterized protein</fullName>
    </submittedName>
</protein>
<dbReference type="Proteomes" id="UP001218218">
    <property type="component" value="Unassembled WGS sequence"/>
</dbReference>
<feature type="transmembrane region" description="Helical" evidence="2">
    <location>
        <begin position="412"/>
        <end position="433"/>
    </location>
</feature>
<evidence type="ECO:0000313" key="3">
    <source>
        <dbReference type="EMBL" id="KAJ7323230.1"/>
    </source>
</evidence>
<sequence>MTLSTILTSPTARVYNLRILLFANIPPLVLLGLEISYNDLPYSYLHNTYLFPDLRAPVVLGFSFSIVICVHHILAIFKWPMRGLALIDLGTIVIEIGGLVSLVAASVEAQKITMLTIFLLSLPFGPLLISLLFRITTVHKTKGKVLTQRIRFLGCCAPSHPPYTVLSIILNRSLARPLVRGESTYIGVARALVLSLVALGVPAFGIYSTIIMPLTSVVSTRIIRNPQWTTVDLLNLNNATIFIGYPAGGFGAQINATLKASGGEIGCHASTDYAFDHADFIGDLFICPYEWFDIDKISISIVVPLELDEAYVGLGCGFERCDDVPSTAIPLLPRSHLFGMLTWSQRQQVGHTRPAFVYAPEIYALQTNLSSEPMKPRGASLTLRLPYGGPTKFLQDTADASPLSGIATFGGFWTFVNGAFALFFGANVVYFMFGRRPLSALGVVHLFQRRALVRRWHEDFPAIHTEGGRPGSENAGIVAFIRERLVDMGENPRGLAQGSKDAEEQVPEDSSVSSKIAPSEESADEGVQEDDHRQSPDDSPTMSVESYPQRPGYILDEIPLLELDLGNFDCPGLQSKSTKLHS</sequence>
<keyword evidence="2" id="KW-0472">Membrane</keyword>
<proteinExistence type="predicted"/>
<organism evidence="3 4">
    <name type="scientific">Mycena albidolilacea</name>
    <dbReference type="NCBI Taxonomy" id="1033008"/>
    <lineage>
        <taxon>Eukaryota</taxon>
        <taxon>Fungi</taxon>
        <taxon>Dikarya</taxon>
        <taxon>Basidiomycota</taxon>
        <taxon>Agaricomycotina</taxon>
        <taxon>Agaricomycetes</taxon>
        <taxon>Agaricomycetidae</taxon>
        <taxon>Agaricales</taxon>
        <taxon>Marasmiineae</taxon>
        <taxon>Mycenaceae</taxon>
        <taxon>Mycena</taxon>
    </lineage>
</organism>
<feature type="transmembrane region" description="Helical" evidence="2">
    <location>
        <begin position="57"/>
        <end position="77"/>
    </location>
</feature>
<dbReference type="AlphaFoldDB" id="A0AAD6ZHN7"/>
<dbReference type="EMBL" id="JARIHO010000047">
    <property type="protein sequence ID" value="KAJ7323230.1"/>
    <property type="molecule type" value="Genomic_DNA"/>
</dbReference>
<feature type="transmembrane region" description="Helical" evidence="2">
    <location>
        <begin position="112"/>
        <end position="133"/>
    </location>
</feature>
<keyword evidence="2" id="KW-0812">Transmembrane</keyword>
<feature type="transmembrane region" description="Helical" evidence="2">
    <location>
        <begin position="191"/>
        <end position="214"/>
    </location>
</feature>
<evidence type="ECO:0000256" key="2">
    <source>
        <dbReference type="SAM" id="Phobius"/>
    </source>
</evidence>
<evidence type="ECO:0000313" key="4">
    <source>
        <dbReference type="Proteomes" id="UP001218218"/>
    </source>
</evidence>
<reference evidence="3" key="1">
    <citation type="submission" date="2023-03" db="EMBL/GenBank/DDBJ databases">
        <title>Massive genome expansion in bonnet fungi (Mycena s.s.) driven by repeated elements and novel gene families across ecological guilds.</title>
        <authorList>
            <consortium name="Lawrence Berkeley National Laboratory"/>
            <person name="Harder C.B."/>
            <person name="Miyauchi S."/>
            <person name="Viragh M."/>
            <person name="Kuo A."/>
            <person name="Thoen E."/>
            <person name="Andreopoulos B."/>
            <person name="Lu D."/>
            <person name="Skrede I."/>
            <person name="Drula E."/>
            <person name="Henrissat B."/>
            <person name="Morin E."/>
            <person name="Kohler A."/>
            <person name="Barry K."/>
            <person name="LaButti K."/>
            <person name="Morin E."/>
            <person name="Salamov A."/>
            <person name="Lipzen A."/>
            <person name="Mereny Z."/>
            <person name="Hegedus B."/>
            <person name="Baldrian P."/>
            <person name="Stursova M."/>
            <person name="Weitz H."/>
            <person name="Taylor A."/>
            <person name="Grigoriev I.V."/>
            <person name="Nagy L.G."/>
            <person name="Martin F."/>
            <person name="Kauserud H."/>
        </authorList>
    </citation>
    <scope>NUCLEOTIDE SEQUENCE</scope>
    <source>
        <strain evidence="3">CBHHK002</strain>
    </source>
</reference>
<gene>
    <name evidence="3" type="ORF">DFH08DRAFT_1085455</name>
</gene>
<feature type="compositionally biased region" description="Polar residues" evidence="1">
    <location>
        <begin position="537"/>
        <end position="546"/>
    </location>
</feature>
<keyword evidence="4" id="KW-1185">Reference proteome</keyword>
<feature type="region of interest" description="Disordered" evidence="1">
    <location>
        <begin position="491"/>
        <end position="551"/>
    </location>
</feature>
<feature type="transmembrane region" description="Helical" evidence="2">
    <location>
        <begin position="19"/>
        <end position="37"/>
    </location>
</feature>